<dbReference type="AlphaFoldDB" id="F4RSY4"/>
<reference evidence="3" key="1">
    <citation type="journal article" date="2011" name="Proc. Natl. Acad. Sci. U.S.A.">
        <title>Obligate biotrophy features unraveled by the genomic analysis of rust fungi.</title>
        <authorList>
            <person name="Duplessis S."/>
            <person name="Cuomo C.A."/>
            <person name="Lin Y.-C."/>
            <person name="Aerts A."/>
            <person name="Tisserant E."/>
            <person name="Veneault-Fourrey C."/>
            <person name="Joly D.L."/>
            <person name="Hacquard S."/>
            <person name="Amselem J."/>
            <person name="Cantarel B.L."/>
            <person name="Chiu R."/>
            <person name="Coutinho P.M."/>
            <person name="Feau N."/>
            <person name="Field M."/>
            <person name="Frey P."/>
            <person name="Gelhaye E."/>
            <person name="Goldberg J."/>
            <person name="Grabherr M.G."/>
            <person name="Kodira C.D."/>
            <person name="Kohler A."/>
            <person name="Kuees U."/>
            <person name="Lindquist E.A."/>
            <person name="Lucas S.M."/>
            <person name="Mago R."/>
            <person name="Mauceli E."/>
            <person name="Morin E."/>
            <person name="Murat C."/>
            <person name="Pangilinan J.L."/>
            <person name="Park R."/>
            <person name="Pearson M."/>
            <person name="Quesneville H."/>
            <person name="Rouhier N."/>
            <person name="Sakthikumar S."/>
            <person name="Salamov A.A."/>
            <person name="Schmutz J."/>
            <person name="Selles B."/>
            <person name="Shapiro H."/>
            <person name="Tanguay P."/>
            <person name="Tuskan G.A."/>
            <person name="Henrissat B."/>
            <person name="Van de Peer Y."/>
            <person name="Rouze P."/>
            <person name="Ellis J.G."/>
            <person name="Dodds P.N."/>
            <person name="Schein J.E."/>
            <person name="Zhong S."/>
            <person name="Hamelin R.C."/>
            <person name="Grigoriev I.V."/>
            <person name="Szabo L.J."/>
            <person name="Martin F."/>
        </authorList>
    </citation>
    <scope>NUCLEOTIDE SEQUENCE [LARGE SCALE GENOMIC DNA]</scope>
    <source>
        <strain evidence="3">98AG31 / pathotype 3-4-7</strain>
    </source>
</reference>
<protein>
    <submittedName>
        <fullName evidence="2">Uncharacterized protein</fullName>
    </submittedName>
</protein>
<accession>F4RSY4</accession>
<evidence type="ECO:0000313" key="2">
    <source>
        <dbReference type="EMBL" id="EGG04523.1"/>
    </source>
</evidence>
<evidence type="ECO:0000256" key="1">
    <source>
        <dbReference type="SAM" id="MobiDB-lite"/>
    </source>
</evidence>
<dbReference type="VEuPathDB" id="FungiDB:MELLADRAFT_88775"/>
<dbReference type="OrthoDB" id="2511516at2759"/>
<dbReference type="GeneID" id="18934988"/>
<feature type="compositionally biased region" description="Low complexity" evidence="1">
    <location>
        <begin position="276"/>
        <end position="294"/>
    </location>
</feature>
<dbReference type="KEGG" id="mlr:MELLADRAFT_88775"/>
<keyword evidence="3" id="KW-1185">Reference proteome</keyword>
<dbReference type="InParanoid" id="F4RSY4"/>
<name>F4RSY4_MELLP</name>
<feature type="compositionally biased region" description="Basic and acidic residues" evidence="1">
    <location>
        <begin position="250"/>
        <end position="269"/>
    </location>
</feature>
<feature type="region of interest" description="Disordered" evidence="1">
    <location>
        <begin position="244"/>
        <end position="305"/>
    </location>
</feature>
<dbReference type="Proteomes" id="UP000001072">
    <property type="component" value="Unassembled WGS sequence"/>
</dbReference>
<organism evidence="3">
    <name type="scientific">Melampsora larici-populina (strain 98AG31 / pathotype 3-4-7)</name>
    <name type="common">Poplar leaf rust fungus</name>
    <dbReference type="NCBI Taxonomy" id="747676"/>
    <lineage>
        <taxon>Eukaryota</taxon>
        <taxon>Fungi</taxon>
        <taxon>Dikarya</taxon>
        <taxon>Basidiomycota</taxon>
        <taxon>Pucciniomycotina</taxon>
        <taxon>Pucciniomycetes</taxon>
        <taxon>Pucciniales</taxon>
        <taxon>Melampsoraceae</taxon>
        <taxon>Melampsora</taxon>
    </lineage>
</organism>
<evidence type="ECO:0000313" key="3">
    <source>
        <dbReference type="Proteomes" id="UP000001072"/>
    </source>
</evidence>
<dbReference type="HOGENOM" id="CLU_076149_0_0_1"/>
<sequence>MSRTESQQLSHPCRVIYCGEAGEEGPAPKPANKGFLSHHAAILPSGMNEGDEFANPLYLTSYGSQADSLTPGSLYGMTCKMIGTNDKNPDHLHFENANRINFGVVEQLGINVTSEMMDKVQIIALGIIVGKDIIKDPAYKGKPTVVATIKHTDYDPFTRMSISWCTKHYIPPVRNMERAQSLCVIGREAQFTRVIKDYNTEKHMWESEVNAISVTLGHLTEGPLTPTKAMGRPTGGRIPLSVRSKAAKVVNKEESRPDPYDGEPHHEAENDTLDQSGSVPSSSAPLASDSAKLATPSNKRPRCEL</sequence>
<proteinExistence type="predicted"/>
<dbReference type="EMBL" id="GL883118">
    <property type="protein sequence ID" value="EGG04523.1"/>
    <property type="molecule type" value="Genomic_DNA"/>
</dbReference>
<dbReference type="RefSeq" id="XP_007412314.1">
    <property type="nucleotide sequence ID" value="XM_007412252.1"/>
</dbReference>
<gene>
    <name evidence="2" type="ORF">MELLADRAFT_88775</name>
</gene>